<protein>
    <submittedName>
        <fullName evidence="1">Uncharacterized protein</fullName>
    </submittedName>
</protein>
<name>A0A6M9Q2X0_9BURK</name>
<sequence length="63" mass="7514">MSVETDVIFVGQMKPRRLTSLEEDFKRDREQFQKDELDRALRRAGKLVVEPVETTYERDPEET</sequence>
<dbReference type="AlphaFoldDB" id="A0A6M9Q2X0"/>
<dbReference type="EMBL" id="CP028941">
    <property type="protein sequence ID" value="QKM62703.1"/>
    <property type="molecule type" value="Genomic_DNA"/>
</dbReference>
<accession>A0A6M9Q2X0</accession>
<dbReference type="KEGG" id="pani:DCO16_06315"/>
<proteinExistence type="predicted"/>
<keyword evidence="2" id="KW-1185">Reference proteome</keyword>
<evidence type="ECO:0000313" key="2">
    <source>
        <dbReference type="Proteomes" id="UP000500806"/>
    </source>
</evidence>
<dbReference type="Proteomes" id="UP000500806">
    <property type="component" value="Chromosome"/>
</dbReference>
<evidence type="ECO:0000313" key="1">
    <source>
        <dbReference type="EMBL" id="QKM62703.1"/>
    </source>
</evidence>
<gene>
    <name evidence="1" type="ORF">DCO16_06315</name>
</gene>
<dbReference type="RefSeq" id="WP_173942867.1">
    <property type="nucleotide sequence ID" value="NZ_CP028941.1"/>
</dbReference>
<reference evidence="1 2" key="1">
    <citation type="submission" date="2018-04" db="EMBL/GenBank/DDBJ databases">
        <title>Polynucleobacter sp. LimPoW16 genome.</title>
        <authorList>
            <person name="Hahn M.W."/>
        </authorList>
    </citation>
    <scope>NUCLEOTIDE SEQUENCE [LARGE SCALE GENOMIC DNA]</scope>
    <source>
        <strain evidence="1 2">LimPoW16</strain>
    </source>
</reference>
<organism evidence="1 2">
    <name type="scientific">Polynucleobacter antarcticus</name>
    <dbReference type="NCBI Taxonomy" id="1743162"/>
    <lineage>
        <taxon>Bacteria</taxon>
        <taxon>Pseudomonadati</taxon>
        <taxon>Pseudomonadota</taxon>
        <taxon>Betaproteobacteria</taxon>
        <taxon>Burkholderiales</taxon>
        <taxon>Burkholderiaceae</taxon>
        <taxon>Polynucleobacter</taxon>
    </lineage>
</organism>